<feature type="region of interest" description="Disordered" evidence="2">
    <location>
        <begin position="427"/>
        <end position="456"/>
    </location>
</feature>
<gene>
    <name evidence="3" type="ORF">GBAR_LOCUS27653</name>
</gene>
<dbReference type="Proteomes" id="UP001174909">
    <property type="component" value="Unassembled WGS sequence"/>
</dbReference>
<feature type="region of interest" description="Disordered" evidence="2">
    <location>
        <begin position="165"/>
        <end position="198"/>
    </location>
</feature>
<evidence type="ECO:0000256" key="2">
    <source>
        <dbReference type="SAM" id="MobiDB-lite"/>
    </source>
</evidence>
<organism evidence="3 4">
    <name type="scientific">Geodia barretti</name>
    <name type="common">Barrett's horny sponge</name>
    <dbReference type="NCBI Taxonomy" id="519541"/>
    <lineage>
        <taxon>Eukaryota</taxon>
        <taxon>Metazoa</taxon>
        <taxon>Porifera</taxon>
        <taxon>Demospongiae</taxon>
        <taxon>Heteroscleromorpha</taxon>
        <taxon>Tetractinellida</taxon>
        <taxon>Astrophorina</taxon>
        <taxon>Geodiidae</taxon>
        <taxon>Geodia</taxon>
    </lineage>
</organism>
<feature type="compositionally biased region" description="Polar residues" evidence="2">
    <location>
        <begin position="433"/>
        <end position="447"/>
    </location>
</feature>
<dbReference type="EMBL" id="CASHTH010003857">
    <property type="protein sequence ID" value="CAI8050346.1"/>
    <property type="molecule type" value="Genomic_DNA"/>
</dbReference>
<accession>A0AA35TNW8</accession>
<evidence type="ECO:0000313" key="3">
    <source>
        <dbReference type="EMBL" id="CAI8050346.1"/>
    </source>
</evidence>
<feature type="coiled-coil region" evidence="1">
    <location>
        <begin position="198"/>
        <end position="225"/>
    </location>
</feature>
<reference evidence="3" key="1">
    <citation type="submission" date="2023-03" db="EMBL/GenBank/DDBJ databases">
        <authorList>
            <person name="Steffen K."/>
            <person name="Cardenas P."/>
        </authorList>
    </citation>
    <scope>NUCLEOTIDE SEQUENCE</scope>
</reference>
<keyword evidence="4" id="KW-1185">Reference proteome</keyword>
<evidence type="ECO:0000313" key="4">
    <source>
        <dbReference type="Proteomes" id="UP001174909"/>
    </source>
</evidence>
<proteinExistence type="predicted"/>
<evidence type="ECO:0008006" key="5">
    <source>
        <dbReference type="Google" id="ProtNLM"/>
    </source>
</evidence>
<sequence>MATGSTVSLELSDKPKLPMFTSFPAQSEKFINIVQRIGAKYLLLGIHLLNDDTGSITQSIIVCDPKSPITIIHNILSSWLQGGGKEPVTWATFINVLKQIGLSELAKELGAEFLESSPSASIGPYSVQESRQTVATLSSVESSPPPHPDNLHQHQIPVFLHAGFKSSHEDPQKSQPTAIAVSSPPLPPGGALLSTTPGREVEAKIDELKRKFNRLKKSIREALEKCKIAVRDVADVLTQLSPDDDEYHKLFLEKHVEQLCTAVDNSVLFGNMNLHWNYLDPSLLDRLVKELSLNEVKENITTYKSDLQQFRMSTPLTVFCQTQKRRRIELSPEFKEMVAEFKLPNDTTLEVVEQFRQEYASQYNVHEFAMMVANVRSGSFIITWFIPESIVNKLTGKLPRAVVDILRKYSVATLTIAGVCVYSYKKKTPRDVSPNSKSVTSTTISQEASEDGESFH</sequence>
<feature type="region of interest" description="Disordered" evidence="2">
    <location>
        <begin position="133"/>
        <end position="153"/>
    </location>
</feature>
<comment type="caution">
    <text evidence="3">The sequence shown here is derived from an EMBL/GenBank/DDBJ whole genome shotgun (WGS) entry which is preliminary data.</text>
</comment>
<name>A0AA35TNW8_GEOBA</name>
<feature type="compositionally biased region" description="Polar residues" evidence="2">
    <location>
        <begin position="133"/>
        <end position="142"/>
    </location>
</feature>
<keyword evidence="1" id="KW-0175">Coiled coil</keyword>
<evidence type="ECO:0000256" key="1">
    <source>
        <dbReference type="SAM" id="Coils"/>
    </source>
</evidence>
<dbReference type="AlphaFoldDB" id="A0AA35TNW8"/>
<feature type="compositionally biased region" description="Low complexity" evidence="2">
    <location>
        <begin position="189"/>
        <end position="198"/>
    </location>
</feature>
<protein>
    <recommendedName>
        <fullName evidence="5">Death domain-containing protein</fullName>
    </recommendedName>
</protein>